<evidence type="ECO:0000313" key="2">
    <source>
        <dbReference type="Ensembl" id="ENSCMMP00000009792.1"/>
    </source>
</evidence>
<dbReference type="AlphaFoldDB" id="A0A8C3GHD3"/>
<reference evidence="2" key="1">
    <citation type="submission" date="2018-09" db="EMBL/GenBank/DDBJ databases">
        <title>Common duck and Muscovy duck high density SNP chip.</title>
        <authorList>
            <person name="Vignal A."/>
            <person name="Thebault N."/>
            <person name="Warren W.C."/>
        </authorList>
    </citation>
    <scope>NUCLEOTIDE SEQUENCE [LARGE SCALE GENOMIC DNA]</scope>
</reference>
<protein>
    <submittedName>
        <fullName evidence="2">Uncharacterized protein</fullName>
    </submittedName>
</protein>
<reference evidence="2" key="2">
    <citation type="submission" date="2025-08" db="UniProtKB">
        <authorList>
            <consortium name="Ensembl"/>
        </authorList>
    </citation>
    <scope>IDENTIFICATION</scope>
</reference>
<evidence type="ECO:0000313" key="3">
    <source>
        <dbReference type="Proteomes" id="UP000694556"/>
    </source>
</evidence>
<feature type="transmembrane region" description="Helical" evidence="1">
    <location>
        <begin position="21"/>
        <end position="44"/>
    </location>
</feature>
<dbReference type="Proteomes" id="UP000694556">
    <property type="component" value="Chromosome 18"/>
</dbReference>
<dbReference type="Ensembl" id="ENSCMMT00000010795.1">
    <property type="protein sequence ID" value="ENSCMMP00000009792.1"/>
    <property type="gene ID" value="ENSCMMG00000006212.1"/>
</dbReference>
<sequence length="101" mass="12474">FSIYKDVNSKAYLLRLSSFLIYIYTIVHLIYFFSIQFLTVVLFWFMRFFKSFSQNFFIQVFFFLLINNNFLWSFKNRSCFTQKKSYVRFIRNILPLLIPIP</sequence>
<organism evidence="2 3">
    <name type="scientific">Cairina moschata</name>
    <name type="common">Muscovy duck</name>
    <dbReference type="NCBI Taxonomy" id="8855"/>
    <lineage>
        <taxon>Eukaryota</taxon>
        <taxon>Metazoa</taxon>
        <taxon>Chordata</taxon>
        <taxon>Craniata</taxon>
        <taxon>Vertebrata</taxon>
        <taxon>Euteleostomi</taxon>
        <taxon>Archelosauria</taxon>
        <taxon>Archosauria</taxon>
        <taxon>Dinosauria</taxon>
        <taxon>Saurischia</taxon>
        <taxon>Theropoda</taxon>
        <taxon>Coelurosauria</taxon>
        <taxon>Aves</taxon>
        <taxon>Neognathae</taxon>
        <taxon>Galloanserae</taxon>
        <taxon>Anseriformes</taxon>
        <taxon>Anatidae</taxon>
        <taxon>Anatinae</taxon>
        <taxon>Cairina</taxon>
    </lineage>
</organism>
<feature type="transmembrane region" description="Helical" evidence="1">
    <location>
        <begin position="56"/>
        <end position="74"/>
    </location>
</feature>
<keyword evidence="1" id="KW-0812">Transmembrane</keyword>
<name>A0A8C3GHD3_CAIMO</name>
<proteinExistence type="predicted"/>
<reference evidence="2" key="3">
    <citation type="submission" date="2025-09" db="UniProtKB">
        <authorList>
            <consortium name="Ensembl"/>
        </authorList>
    </citation>
    <scope>IDENTIFICATION</scope>
</reference>
<keyword evidence="3" id="KW-1185">Reference proteome</keyword>
<keyword evidence="1" id="KW-0472">Membrane</keyword>
<keyword evidence="1" id="KW-1133">Transmembrane helix</keyword>
<evidence type="ECO:0000256" key="1">
    <source>
        <dbReference type="SAM" id="Phobius"/>
    </source>
</evidence>
<accession>A0A8C3GHD3</accession>